<organism evidence="1 2">
    <name type="scientific">Caldithrix abyssi DSM 13497</name>
    <dbReference type="NCBI Taxonomy" id="880073"/>
    <lineage>
        <taxon>Bacteria</taxon>
        <taxon>Pseudomonadati</taxon>
        <taxon>Calditrichota</taxon>
        <taxon>Calditrichia</taxon>
        <taxon>Calditrichales</taxon>
        <taxon>Calditrichaceae</taxon>
        <taxon>Caldithrix</taxon>
    </lineage>
</organism>
<protein>
    <submittedName>
        <fullName evidence="1">Uncharacterized protein</fullName>
    </submittedName>
</protein>
<proteinExistence type="predicted"/>
<reference evidence="1 2" key="1">
    <citation type="submission" date="2011-09" db="EMBL/GenBank/DDBJ databases">
        <title>The permanent draft genome of Caldithrix abyssi DSM 13497.</title>
        <authorList>
            <consortium name="US DOE Joint Genome Institute (JGI-PGF)"/>
            <person name="Lucas S."/>
            <person name="Han J."/>
            <person name="Lapidus A."/>
            <person name="Bruce D."/>
            <person name="Goodwin L."/>
            <person name="Pitluck S."/>
            <person name="Peters L."/>
            <person name="Kyrpides N."/>
            <person name="Mavromatis K."/>
            <person name="Ivanova N."/>
            <person name="Mikhailova N."/>
            <person name="Chertkov O."/>
            <person name="Detter J.C."/>
            <person name="Tapia R."/>
            <person name="Han C."/>
            <person name="Land M."/>
            <person name="Hauser L."/>
            <person name="Markowitz V."/>
            <person name="Cheng J.-F."/>
            <person name="Hugenholtz P."/>
            <person name="Woyke T."/>
            <person name="Wu D."/>
            <person name="Spring S."/>
            <person name="Brambilla E."/>
            <person name="Klenk H.-P."/>
            <person name="Eisen J.A."/>
        </authorList>
    </citation>
    <scope>NUCLEOTIDE SEQUENCE [LARGE SCALE GENOMIC DNA]</scope>
    <source>
        <strain evidence="1 2">DSM 13497</strain>
    </source>
</reference>
<dbReference type="AlphaFoldDB" id="H1XPS7"/>
<sequence length="68" mass="7674">MRVLKSLLCERTKSFKSVQKNIQSDNWQSPLTCRRGIADEISKAVTKINHNAGKVIFSQITSIIVENV</sequence>
<name>H1XPS7_CALAY</name>
<accession>H1XPS7</accession>
<dbReference type="InParanoid" id="H1XPS7"/>
<gene>
    <name evidence="1" type="ORF">Calab_1432</name>
</gene>
<evidence type="ECO:0000313" key="1">
    <source>
        <dbReference type="EMBL" id="EHO41053.1"/>
    </source>
</evidence>
<dbReference type="EMBL" id="CM001402">
    <property type="protein sequence ID" value="EHO41053.1"/>
    <property type="molecule type" value="Genomic_DNA"/>
</dbReference>
<keyword evidence="2" id="KW-1185">Reference proteome</keyword>
<dbReference type="HOGENOM" id="CLU_2786014_0_0_0"/>
<dbReference type="Proteomes" id="UP000004671">
    <property type="component" value="Chromosome"/>
</dbReference>
<dbReference type="PaxDb" id="880073-Calab_1432"/>
<evidence type="ECO:0000313" key="2">
    <source>
        <dbReference type="Proteomes" id="UP000004671"/>
    </source>
</evidence>